<evidence type="ECO:0000256" key="2">
    <source>
        <dbReference type="ARBA" id="ARBA00022603"/>
    </source>
</evidence>
<accession>A0A644Y2L1</accession>
<comment type="catalytic activity">
    <reaction evidence="5">
        <text>L-glutaminyl-[peptide chain release factor] + S-adenosyl-L-methionine = N(5)-methyl-L-glutaminyl-[peptide chain release factor] + S-adenosyl-L-homocysteine + H(+)</text>
        <dbReference type="Rhea" id="RHEA:42896"/>
        <dbReference type="Rhea" id="RHEA-COMP:10271"/>
        <dbReference type="Rhea" id="RHEA-COMP:10272"/>
        <dbReference type="ChEBI" id="CHEBI:15378"/>
        <dbReference type="ChEBI" id="CHEBI:30011"/>
        <dbReference type="ChEBI" id="CHEBI:57856"/>
        <dbReference type="ChEBI" id="CHEBI:59789"/>
        <dbReference type="ChEBI" id="CHEBI:61891"/>
        <dbReference type="EC" id="2.1.1.297"/>
    </reaction>
</comment>
<dbReference type="Gene3D" id="1.10.8.10">
    <property type="entry name" value="DNA helicase RuvA subunit, C-terminal domain"/>
    <property type="match status" value="1"/>
</dbReference>
<evidence type="ECO:0000256" key="5">
    <source>
        <dbReference type="ARBA" id="ARBA00048391"/>
    </source>
</evidence>
<dbReference type="NCBIfam" id="TIGR03534">
    <property type="entry name" value="RF_mod_PrmC"/>
    <property type="match status" value="1"/>
</dbReference>
<name>A0A644Y2L1_9ZZZZ</name>
<dbReference type="InterPro" id="IPR050320">
    <property type="entry name" value="N5-glutamine_MTase"/>
</dbReference>
<dbReference type="InterPro" id="IPR007848">
    <property type="entry name" value="Small_mtfrase_dom"/>
</dbReference>
<dbReference type="SUPFAM" id="SSF53335">
    <property type="entry name" value="S-adenosyl-L-methionine-dependent methyltransferases"/>
    <property type="match status" value="1"/>
</dbReference>
<proteinExistence type="predicted"/>
<dbReference type="PROSITE" id="PS00092">
    <property type="entry name" value="N6_MTASE"/>
    <property type="match status" value="1"/>
</dbReference>
<evidence type="ECO:0000256" key="3">
    <source>
        <dbReference type="ARBA" id="ARBA00022679"/>
    </source>
</evidence>
<evidence type="ECO:0000259" key="6">
    <source>
        <dbReference type="Pfam" id="PF05175"/>
    </source>
</evidence>
<dbReference type="PANTHER" id="PTHR18895:SF74">
    <property type="entry name" value="MTRF1L RELEASE FACTOR GLUTAMINE METHYLTRANSFERASE"/>
    <property type="match status" value="1"/>
</dbReference>
<dbReference type="Pfam" id="PF17827">
    <property type="entry name" value="PrmC_N"/>
    <property type="match status" value="1"/>
</dbReference>
<dbReference type="Pfam" id="PF05175">
    <property type="entry name" value="MTS"/>
    <property type="match status" value="1"/>
</dbReference>
<dbReference type="PANTHER" id="PTHR18895">
    <property type="entry name" value="HEMK METHYLTRANSFERASE"/>
    <property type="match status" value="1"/>
</dbReference>
<keyword evidence="4" id="KW-0949">S-adenosyl-L-methionine</keyword>
<dbReference type="NCBIfam" id="TIGR00536">
    <property type="entry name" value="hemK_fam"/>
    <property type="match status" value="1"/>
</dbReference>
<dbReference type="EC" id="2.1.1.297" evidence="1"/>
<evidence type="ECO:0000259" key="7">
    <source>
        <dbReference type="Pfam" id="PF17827"/>
    </source>
</evidence>
<keyword evidence="2 8" id="KW-0489">Methyltransferase</keyword>
<dbReference type="Gene3D" id="3.40.50.150">
    <property type="entry name" value="Vaccinia Virus protein VP39"/>
    <property type="match status" value="1"/>
</dbReference>
<evidence type="ECO:0000256" key="1">
    <source>
        <dbReference type="ARBA" id="ARBA00012771"/>
    </source>
</evidence>
<dbReference type="InterPro" id="IPR019874">
    <property type="entry name" value="RF_methyltr_PrmC"/>
</dbReference>
<evidence type="ECO:0000313" key="8">
    <source>
        <dbReference type="EMBL" id="MPM22785.1"/>
    </source>
</evidence>
<dbReference type="CDD" id="cd02440">
    <property type="entry name" value="AdoMet_MTases"/>
    <property type="match status" value="1"/>
</dbReference>
<protein>
    <recommendedName>
        <fullName evidence="1">peptide chain release factor N(5)-glutamine methyltransferase</fullName>
        <ecNumber evidence="1">2.1.1.297</ecNumber>
    </recommendedName>
</protein>
<gene>
    <name evidence="8" type="primary">prmC_30</name>
    <name evidence="8" type="ORF">SDC9_69243</name>
</gene>
<dbReference type="GO" id="GO:0003676">
    <property type="term" value="F:nucleic acid binding"/>
    <property type="evidence" value="ECO:0007669"/>
    <property type="project" value="InterPro"/>
</dbReference>
<feature type="domain" description="Methyltransferase small" evidence="6">
    <location>
        <begin position="127"/>
        <end position="222"/>
    </location>
</feature>
<dbReference type="EMBL" id="VSSQ01003885">
    <property type="protein sequence ID" value="MPM22785.1"/>
    <property type="molecule type" value="Genomic_DNA"/>
</dbReference>
<dbReference type="InterPro" id="IPR029063">
    <property type="entry name" value="SAM-dependent_MTases_sf"/>
</dbReference>
<dbReference type="InterPro" id="IPR004556">
    <property type="entry name" value="HemK-like"/>
</dbReference>
<dbReference type="GO" id="GO:0032259">
    <property type="term" value="P:methylation"/>
    <property type="evidence" value="ECO:0007669"/>
    <property type="project" value="UniProtKB-KW"/>
</dbReference>
<organism evidence="8">
    <name type="scientific">bioreactor metagenome</name>
    <dbReference type="NCBI Taxonomy" id="1076179"/>
    <lineage>
        <taxon>unclassified sequences</taxon>
        <taxon>metagenomes</taxon>
        <taxon>ecological metagenomes</taxon>
    </lineage>
</organism>
<evidence type="ECO:0000256" key="4">
    <source>
        <dbReference type="ARBA" id="ARBA00022691"/>
    </source>
</evidence>
<dbReference type="InterPro" id="IPR040758">
    <property type="entry name" value="PrmC_N"/>
</dbReference>
<dbReference type="PRINTS" id="PR00507">
    <property type="entry name" value="N12N6MTFRASE"/>
</dbReference>
<feature type="domain" description="Release factor glutamine methyltransferase N-terminal" evidence="7">
    <location>
        <begin position="21"/>
        <end position="76"/>
    </location>
</feature>
<dbReference type="GO" id="GO:0102559">
    <property type="term" value="F:peptide chain release factor N(5)-glutamine methyltransferase activity"/>
    <property type="evidence" value="ECO:0007669"/>
    <property type="project" value="UniProtKB-EC"/>
</dbReference>
<keyword evidence="3 8" id="KW-0808">Transferase</keyword>
<sequence length="308" mass="35180">MNIREFIDGVVVRLAGIYPAQEAKAMAIRLLQHYCGYSSYEHIVEPDRVIDIVQAAQLEDAVRQLEMFRPLQYVIGWQEFCGLKMEVEEGVLIPRPETEELVLWAEEFYKERALVKQHERKFTTQDEKIRILDAACGSGAIAAAIANKFPKAEVYACDLSRKALEISAKNFKNNNCLNAKAFECDLLSGDAIQMISRQISLTDNPDLDMIISNPPYVTNKERSQMRPNVLDYEPAEALFVPDQDPLLFYKALERLARELLAPGGAIFMEINEQFATETSSLFKDPYFTLNEIRKDFNDKPRMVKAVKK</sequence>
<reference evidence="8" key="1">
    <citation type="submission" date="2019-08" db="EMBL/GenBank/DDBJ databases">
        <authorList>
            <person name="Kucharzyk K."/>
            <person name="Murdoch R.W."/>
            <person name="Higgins S."/>
            <person name="Loffler F."/>
        </authorList>
    </citation>
    <scope>NUCLEOTIDE SEQUENCE</scope>
</reference>
<dbReference type="AlphaFoldDB" id="A0A644Y2L1"/>
<dbReference type="InterPro" id="IPR002052">
    <property type="entry name" value="DNA_methylase_N6_adenine_CS"/>
</dbReference>
<comment type="caution">
    <text evidence="8">The sequence shown here is derived from an EMBL/GenBank/DDBJ whole genome shotgun (WGS) entry which is preliminary data.</text>
</comment>